<organism evidence="1 2">
    <name type="scientific">Streptococcus suis</name>
    <dbReference type="NCBI Taxonomy" id="1307"/>
    <lineage>
        <taxon>Bacteria</taxon>
        <taxon>Bacillati</taxon>
        <taxon>Bacillota</taxon>
        <taxon>Bacilli</taxon>
        <taxon>Lactobacillales</taxon>
        <taxon>Streptococcaceae</taxon>
        <taxon>Streptococcus</taxon>
    </lineage>
</organism>
<sequence>MYAFKRKKNGGAYIFILAEGWGAVHGYVLTDGGIGGNLNIYVQEECREIEELCVDVWRLGYMGIDKRVFYTDILV</sequence>
<accession>A0A0Z8P5T4</accession>
<evidence type="ECO:0000313" key="2">
    <source>
        <dbReference type="Proteomes" id="UP000069526"/>
    </source>
</evidence>
<dbReference type="Proteomes" id="UP000069526">
    <property type="component" value="Unassembled WGS sequence"/>
</dbReference>
<dbReference type="RefSeq" id="WP_228477750.1">
    <property type="nucleotide sequence ID" value="NZ_CEIH01000169.1"/>
</dbReference>
<dbReference type="EMBL" id="FIJK01000037">
    <property type="protein sequence ID" value="CYW39803.1"/>
    <property type="molecule type" value="Genomic_DNA"/>
</dbReference>
<evidence type="ECO:0000313" key="1">
    <source>
        <dbReference type="EMBL" id="CYW39803.1"/>
    </source>
</evidence>
<reference evidence="1 2" key="1">
    <citation type="submission" date="2016-02" db="EMBL/GenBank/DDBJ databases">
        <authorList>
            <consortium name="Pathogen Informatics"/>
        </authorList>
    </citation>
    <scope>NUCLEOTIDE SEQUENCE [LARGE SCALE GENOMIC DNA]</scope>
    <source>
        <strain evidence="1 2">SS1013</strain>
    </source>
</reference>
<dbReference type="AlphaFoldDB" id="A0A0Z8P5T4"/>
<gene>
    <name evidence="1" type="ORF">ERS132539_01493</name>
</gene>
<proteinExistence type="predicted"/>
<name>A0A0Z8P5T4_STRSU</name>
<protein>
    <submittedName>
        <fullName evidence="1">Uncharacterized protein</fullName>
    </submittedName>
</protein>